<dbReference type="EMBL" id="JADIKM010000002">
    <property type="protein sequence ID" value="MFK2904080.1"/>
    <property type="molecule type" value="Genomic_DNA"/>
</dbReference>
<evidence type="ECO:0000256" key="4">
    <source>
        <dbReference type="ARBA" id="ARBA00022679"/>
    </source>
</evidence>
<dbReference type="CDD" id="cd00082">
    <property type="entry name" value="HisKA"/>
    <property type="match status" value="1"/>
</dbReference>
<dbReference type="PROSITE" id="PS50110">
    <property type="entry name" value="RESPONSE_REGULATORY"/>
    <property type="match status" value="1"/>
</dbReference>
<comment type="catalytic activity">
    <reaction evidence="1">
        <text>ATP + protein L-histidine = ADP + protein N-phospho-L-histidine.</text>
        <dbReference type="EC" id="2.7.13.3"/>
    </reaction>
</comment>
<evidence type="ECO:0000256" key="8">
    <source>
        <dbReference type="SAM" id="SignalP"/>
    </source>
</evidence>
<evidence type="ECO:0000256" key="7">
    <source>
        <dbReference type="SAM" id="Phobius"/>
    </source>
</evidence>
<dbReference type="SMART" id="SM00448">
    <property type="entry name" value="REC"/>
    <property type="match status" value="1"/>
</dbReference>
<accession>A0ABW8JSI1</accession>
<dbReference type="PROSITE" id="PS50109">
    <property type="entry name" value="HIS_KIN"/>
    <property type="match status" value="1"/>
</dbReference>
<dbReference type="InterPro" id="IPR011006">
    <property type="entry name" value="CheY-like_superfamily"/>
</dbReference>
<dbReference type="InterPro" id="IPR004358">
    <property type="entry name" value="Sig_transdc_His_kin-like_C"/>
</dbReference>
<dbReference type="PRINTS" id="PR00344">
    <property type="entry name" value="BCTRLSENSOR"/>
</dbReference>
<keyword evidence="8" id="KW-0732">Signal</keyword>
<dbReference type="InterPro" id="IPR015943">
    <property type="entry name" value="WD40/YVTN_repeat-like_dom_sf"/>
</dbReference>
<keyword evidence="3 6" id="KW-0597">Phosphoprotein</keyword>
<keyword evidence="7" id="KW-0472">Membrane</keyword>
<dbReference type="InterPro" id="IPR013783">
    <property type="entry name" value="Ig-like_fold"/>
</dbReference>
<reference evidence="11 12" key="1">
    <citation type="submission" date="2020-10" db="EMBL/GenBank/DDBJ databases">
        <title>Phylogeny of dyella-like bacteria.</title>
        <authorList>
            <person name="Fu J."/>
        </authorList>
    </citation>
    <scope>NUCLEOTIDE SEQUENCE [LARGE SCALE GENOMIC DNA]</scope>
    <source>
        <strain evidence="11 12">Gsoil3046</strain>
    </source>
</reference>
<dbReference type="SMART" id="SM00387">
    <property type="entry name" value="HATPase_c"/>
    <property type="match status" value="1"/>
</dbReference>
<dbReference type="InterPro" id="IPR003661">
    <property type="entry name" value="HisK_dim/P_dom"/>
</dbReference>
<feature type="chain" id="PRO_5046284058" description="histidine kinase" evidence="8">
    <location>
        <begin position="24"/>
        <end position="1202"/>
    </location>
</feature>
<dbReference type="InterPro" id="IPR036890">
    <property type="entry name" value="HATPase_C_sf"/>
</dbReference>
<dbReference type="PANTHER" id="PTHR43047:SF72">
    <property type="entry name" value="OSMOSENSING HISTIDINE PROTEIN KINASE SLN1"/>
    <property type="match status" value="1"/>
</dbReference>
<dbReference type="InterPro" id="IPR036097">
    <property type="entry name" value="HisK_dim/P_sf"/>
</dbReference>
<dbReference type="Pfam" id="PF07494">
    <property type="entry name" value="Reg_prop"/>
    <property type="match status" value="3"/>
</dbReference>
<evidence type="ECO:0000313" key="12">
    <source>
        <dbReference type="Proteomes" id="UP001620460"/>
    </source>
</evidence>
<dbReference type="Pfam" id="PF00512">
    <property type="entry name" value="HisKA"/>
    <property type="match status" value="1"/>
</dbReference>
<name>A0ABW8JSI1_9GAMM</name>
<dbReference type="InterPro" id="IPR011123">
    <property type="entry name" value="Y_Y_Y"/>
</dbReference>
<feature type="domain" description="Histidine kinase" evidence="9">
    <location>
        <begin position="833"/>
        <end position="1047"/>
    </location>
</feature>
<keyword evidence="7" id="KW-1133">Transmembrane helix</keyword>
<keyword evidence="12" id="KW-1185">Reference proteome</keyword>
<dbReference type="CDD" id="cd16922">
    <property type="entry name" value="HATPase_EvgS-ArcB-TorS-like"/>
    <property type="match status" value="1"/>
</dbReference>
<keyword evidence="7" id="KW-0812">Transmembrane</keyword>
<dbReference type="Gene3D" id="2.60.40.10">
    <property type="entry name" value="Immunoglobulins"/>
    <property type="match status" value="1"/>
</dbReference>
<feature type="signal peptide" evidence="8">
    <location>
        <begin position="1"/>
        <end position="23"/>
    </location>
</feature>
<dbReference type="Proteomes" id="UP001620460">
    <property type="component" value="Unassembled WGS sequence"/>
</dbReference>
<proteinExistence type="predicted"/>
<dbReference type="InterPro" id="IPR005467">
    <property type="entry name" value="His_kinase_dom"/>
</dbReference>
<dbReference type="Gene3D" id="1.10.287.130">
    <property type="match status" value="1"/>
</dbReference>
<dbReference type="InterPro" id="IPR001789">
    <property type="entry name" value="Sig_transdc_resp-reg_receiver"/>
</dbReference>
<evidence type="ECO:0000259" key="9">
    <source>
        <dbReference type="PROSITE" id="PS50109"/>
    </source>
</evidence>
<evidence type="ECO:0000313" key="11">
    <source>
        <dbReference type="EMBL" id="MFK2904080.1"/>
    </source>
</evidence>
<dbReference type="Gene3D" id="3.30.565.10">
    <property type="entry name" value="Histidine kinase-like ATPase, C-terminal domain"/>
    <property type="match status" value="1"/>
</dbReference>
<evidence type="ECO:0000259" key="10">
    <source>
        <dbReference type="PROSITE" id="PS50110"/>
    </source>
</evidence>
<dbReference type="Pfam" id="PF07495">
    <property type="entry name" value="Y_Y_Y"/>
    <property type="match status" value="1"/>
</dbReference>
<dbReference type="Gene3D" id="2.130.10.10">
    <property type="entry name" value="YVTN repeat-like/Quinoprotein amine dehydrogenase"/>
    <property type="match status" value="3"/>
</dbReference>
<evidence type="ECO:0000256" key="2">
    <source>
        <dbReference type="ARBA" id="ARBA00012438"/>
    </source>
</evidence>
<dbReference type="CDD" id="cd17546">
    <property type="entry name" value="REC_hyHK_CKI1_RcsC-like"/>
    <property type="match status" value="1"/>
</dbReference>
<comment type="caution">
    <text evidence="11">The sequence shown here is derived from an EMBL/GenBank/DDBJ whole genome shotgun (WGS) entry which is preliminary data.</text>
</comment>
<dbReference type="InterPro" id="IPR003594">
    <property type="entry name" value="HATPase_dom"/>
</dbReference>
<gene>
    <name evidence="11" type="ORF">ISP17_08885</name>
</gene>
<dbReference type="EC" id="2.7.13.3" evidence="2"/>
<dbReference type="RefSeq" id="WP_404632219.1">
    <property type="nucleotide sequence ID" value="NZ_JADIKM010000002.1"/>
</dbReference>
<evidence type="ECO:0000256" key="1">
    <source>
        <dbReference type="ARBA" id="ARBA00000085"/>
    </source>
</evidence>
<feature type="domain" description="Response regulatory" evidence="10">
    <location>
        <begin position="1071"/>
        <end position="1188"/>
    </location>
</feature>
<protein>
    <recommendedName>
        <fullName evidence="2">histidine kinase</fullName>
        <ecNumber evidence="2">2.7.13.3</ecNumber>
    </recommendedName>
</protein>
<dbReference type="SMART" id="SM00388">
    <property type="entry name" value="HisKA"/>
    <property type="match status" value="1"/>
</dbReference>
<dbReference type="PANTHER" id="PTHR43047">
    <property type="entry name" value="TWO-COMPONENT HISTIDINE PROTEIN KINASE"/>
    <property type="match status" value="1"/>
</dbReference>
<dbReference type="SUPFAM" id="SSF52172">
    <property type="entry name" value="CheY-like"/>
    <property type="match status" value="1"/>
</dbReference>
<organism evidence="11 12">
    <name type="scientific">Dyella ginsengisoli</name>
    <dbReference type="NCBI Taxonomy" id="363848"/>
    <lineage>
        <taxon>Bacteria</taxon>
        <taxon>Pseudomonadati</taxon>
        <taxon>Pseudomonadota</taxon>
        <taxon>Gammaproteobacteria</taxon>
        <taxon>Lysobacterales</taxon>
        <taxon>Rhodanobacteraceae</taxon>
        <taxon>Dyella</taxon>
    </lineage>
</organism>
<keyword evidence="5" id="KW-0418">Kinase</keyword>
<evidence type="ECO:0000256" key="5">
    <source>
        <dbReference type="ARBA" id="ARBA00022777"/>
    </source>
</evidence>
<dbReference type="Pfam" id="PF02518">
    <property type="entry name" value="HATPase_c"/>
    <property type="match status" value="1"/>
</dbReference>
<dbReference type="InterPro" id="IPR011110">
    <property type="entry name" value="Reg_prop"/>
</dbReference>
<dbReference type="Gene3D" id="3.40.50.2300">
    <property type="match status" value="1"/>
</dbReference>
<feature type="modified residue" description="4-aspartylphosphate" evidence="6">
    <location>
        <position position="1120"/>
    </location>
</feature>
<keyword evidence="4" id="KW-0808">Transferase</keyword>
<dbReference type="SUPFAM" id="SSF47384">
    <property type="entry name" value="Homodimeric domain of signal transducing histidine kinase"/>
    <property type="match status" value="1"/>
</dbReference>
<evidence type="ECO:0000256" key="6">
    <source>
        <dbReference type="PROSITE-ProRule" id="PRU00169"/>
    </source>
</evidence>
<feature type="transmembrane region" description="Helical" evidence="7">
    <location>
        <begin position="779"/>
        <end position="800"/>
    </location>
</feature>
<evidence type="ECO:0000256" key="3">
    <source>
        <dbReference type="ARBA" id="ARBA00022553"/>
    </source>
</evidence>
<sequence>MFPSLVMAIGLLAAAGPGAPAAAASPPAAAVMPAPGGALPTPQFRRYGTAEGLPSSSVYAVVQDPAGAMWFGTKGGLARYDGVQFQVFHHVAGDPASLPHNTVGGLLVDRQGRLWTSGLEAGLNRYDPASGGFEHWAHDPADPASLAIDKVWTMAQTADGTLWVGTEEGLDRMRADGRHFDHVPSPPRDDGEADHFGAVAALFVDRHDRLWIGSAHGVFRRDPDGRIRRIRGVDPTLLIDAWSIDGNAGDDEIRIAATHGLFLVGDDDVARPFDTPGLPDTNIMTSARDRAGRLWIGTQKGLYLQEHPHDPLIAVIDKPVMYGNLPGSWVWKITVDREGGLWFALFDGGVAYLAPGWHGMSRYTHVPDDPDSLRDSMATAMARARDGTLWVGERGGRVDKLEPSTGRVQHVLSDLRGDVQGMTEDTDHNLWIATKGALYRYRDGRLDRVDPQRQILLTPLEVEAGPERQLYVRTFNQGLFRIDPQTLAVMPVPIEGGNERARWGSQMTLRFGVFWYASDGGLYRLDPGHGYFEPVPGVANDRSVDAFDSSPDGFWLARSDGLEHYRLAPDGLTLDRRVRADQGWPSINVVDLRIDAHKRVWIFGSDGLWRFDPDTGRFRAMGLQDGLANGEFFRGYSRLEDGTIYAPTFGGVVGFNPDRITEQDSTPSLAITGVRVRRHGKLHELPPDGTLTIDWRDREVSVVARLFSYIDPAANRYRFRMVGLDPGWVDVDHRGEREFAGLAAGDYRLEVMGTGANSRWITLGQPLRIHVDAPPWARWWAWLAYAITAGLLAMFVLALWQRRLAQRHRLDLSEQQRQLAEAASAAKTRFLATLSHEIRTPMTGVIGMAELLLTTPLRPDQNDYAHAMQRSGAMLLKLLNDALDLARIEAGRFELEPAPFDPRELLQDVTRLTLAQAHGKRIGFTLEPTPELPPRLLGDVTRIKQILLNLTGNAVKFTERGQVTLGARRTADGVVFSVSDTGPGIPEASQSRLFQRFEQEDGPQRRAGSGLGLAICRELVTLMGGSIELESRLAHGSTFRVRLPLPEVADGTAVTSAPAPAPQRGQVPSCRVLLVEDDAIVAAVLRGLLDAQGHRATYVAHGLGALAELSNAHFDVMLLDLDLPGVDGFQVARMIRQREGPGERLPIVAITARSGGDEEAQARAAGMDGFVRKPISGAQLADAIEGALVQAPREEDTAEEAG</sequence>
<dbReference type="SUPFAM" id="SSF63829">
    <property type="entry name" value="Calcium-dependent phosphotriesterase"/>
    <property type="match status" value="2"/>
</dbReference>
<dbReference type="SUPFAM" id="SSF55874">
    <property type="entry name" value="ATPase domain of HSP90 chaperone/DNA topoisomerase II/histidine kinase"/>
    <property type="match status" value="1"/>
</dbReference>
<dbReference type="Pfam" id="PF00072">
    <property type="entry name" value="Response_reg"/>
    <property type="match status" value="1"/>
</dbReference>